<dbReference type="PANTHER" id="PTHR32295">
    <property type="entry name" value="IQ-DOMAIN 5-RELATED"/>
    <property type="match status" value="1"/>
</dbReference>
<sequence>MVDLEFGTAALVRLIIDAIYAAMMACINTYPGIAMGKSPGKWIKTVLFGKKSSKSQISKGREKTTNEREVVVAAKASGDEFTSVPPVVSHPFASTTTTERAEVKLDLENREADISSGDGGVVLLSNENAETQESMPQEVSTDPEQIKKEQAASLVQATFRGYLARRAFWALKGIIRLQALIRGHLVRRQAVATLSSMLGIVKFQALVRGRRVRSSDIGLEVERKCNVVMPQGGKPVDPFGVHFSVQIEKLSTNAFIRKLLATSPNVMPLYVHYESGEPNSVSSWLECWSSTYFWKPVPQPKKILDSKSHKKLGNGQMAEPQASRSKRTRRPSPANVESISAQAPSEVEKPKRNFRKVSSHSAEPVQENPQIELEKIKRNLRKVHNPIVENSVPSEAETEHAKPVIEKEITSSSHDGLEQYISNSNEKVKKETASSEKLKKETASEKAKKEIASSEKAKKETASGEKAKKETALSEKAKKEIVSSEKAKKETTFNEKEKKEIFIEKEKKETSNLPDVEAVSDLSSGDQPMVDIKPQMERTGKEENLHGDQAIDKSNVLTESTRKEENSITENGGLSLKEDSGGENQKSGRKSSTPAKQERVENGVQNSPTLPSYMAATESAKAKLRAQGSPRIGQETTEKTSVNRRHSLPSSTNNKISSQSPRTQRLIQTGGKGANKSDRSLPSREGNGKVSQTEWKR</sequence>
<organism evidence="6 7">
    <name type="scientific">Cannabis sativa</name>
    <name type="common">Hemp</name>
    <name type="synonym">Marijuana</name>
    <dbReference type="NCBI Taxonomy" id="3483"/>
    <lineage>
        <taxon>Eukaryota</taxon>
        <taxon>Viridiplantae</taxon>
        <taxon>Streptophyta</taxon>
        <taxon>Embryophyta</taxon>
        <taxon>Tracheophyta</taxon>
        <taxon>Spermatophyta</taxon>
        <taxon>Magnoliopsida</taxon>
        <taxon>eudicotyledons</taxon>
        <taxon>Gunneridae</taxon>
        <taxon>Pentapetalae</taxon>
        <taxon>rosids</taxon>
        <taxon>fabids</taxon>
        <taxon>Rosales</taxon>
        <taxon>Cannabaceae</taxon>
        <taxon>Cannabis</taxon>
    </lineage>
</organism>
<gene>
    <name evidence="6" type="ORF">F8388_004974</name>
</gene>
<feature type="compositionally biased region" description="Polar residues" evidence="4">
    <location>
        <begin position="648"/>
        <end position="667"/>
    </location>
</feature>
<evidence type="ECO:0000313" key="6">
    <source>
        <dbReference type="EMBL" id="KAF4375884.1"/>
    </source>
</evidence>
<feature type="compositionally biased region" description="Polar residues" evidence="4">
    <location>
        <begin position="582"/>
        <end position="595"/>
    </location>
</feature>
<comment type="similarity">
    <text evidence="2">Belongs to the IQD family.</text>
</comment>
<dbReference type="PROSITE" id="PS50096">
    <property type="entry name" value="IQ"/>
    <property type="match status" value="2"/>
</dbReference>
<feature type="region of interest" description="Disordered" evidence="4">
    <location>
        <begin position="387"/>
        <end position="697"/>
    </location>
</feature>
<evidence type="ECO:0000256" key="3">
    <source>
        <dbReference type="ARBA" id="ARBA00024378"/>
    </source>
</evidence>
<keyword evidence="1" id="KW-0112">Calmodulin-binding</keyword>
<protein>
    <recommendedName>
        <fullName evidence="5">DUF4005 domain-containing protein</fullName>
    </recommendedName>
</protein>
<dbReference type="AlphaFoldDB" id="A0A7J6FYQ7"/>
<dbReference type="PANTHER" id="PTHR32295:SF281">
    <property type="entry name" value="PROTEIN IQ-DOMAIN 31"/>
    <property type="match status" value="1"/>
</dbReference>
<evidence type="ECO:0000256" key="2">
    <source>
        <dbReference type="ARBA" id="ARBA00024341"/>
    </source>
</evidence>
<comment type="subunit">
    <text evidence="3">Binds to multiple calmodulin (CaM) in the presence of Ca(2+) and CaM-like proteins.</text>
</comment>
<accession>A0A7J6FYQ7</accession>
<dbReference type="Proteomes" id="UP000525078">
    <property type="component" value="Unassembled WGS sequence"/>
</dbReference>
<reference evidence="6 7" key="1">
    <citation type="journal article" date="2020" name="bioRxiv">
        <title>Sequence and annotation of 42 cannabis genomes reveals extensive copy number variation in cannabinoid synthesis and pathogen resistance genes.</title>
        <authorList>
            <person name="Mckernan K.J."/>
            <person name="Helbert Y."/>
            <person name="Kane L.T."/>
            <person name="Ebling H."/>
            <person name="Zhang L."/>
            <person name="Liu B."/>
            <person name="Eaton Z."/>
            <person name="Mclaughlin S."/>
            <person name="Kingan S."/>
            <person name="Baybayan P."/>
            <person name="Concepcion G."/>
            <person name="Jordan M."/>
            <person name="Riva A."/>
            <person name="Barbazuk W."/>
            <person name="Harkins T."/>
        </authorList>
    </citation>
    <scope>NUCLEOTIDE SEQUENCE [LARGE SCALE GENOMIC DNA]</scope>
    <source>
        <strain evidence="7">cv. Jamaican Lion 4</strain>
        <tissue evidence="6">Leaf</tissue>
    </source>
</reference>
<dbReference type="GO" id="GO:0005516">
    <property type="term" value="F:calmodulin binding"/>
    <property type="evidence" value="ECO:0007669"/>
    <property type="project" value="UniProtKB-KW"/>
</dbReference>
<dbReference type="EMBL" id="JAATIP010000088">
    <property type="protein sequence ID" value="KAF4375884.1"/>
    <property type="molecule type" value="Genomic_DNA"/>
</dbReference>
<feature type="domain" description="DUF4005" evidence="5">
    <location>
        <begin position="585"/>
        <end position="677"/>
    </location>
</feature>
<name>A0A7J6FYQ7_CANSA</name>
<dbReference type="SMART" id="SM00015">
    <property type="entry name" value="IQ"/>
    <property type="match status" value="2"/>
</dbReference>
<dbReference type="Pfam" id="PF00612">
    <property type="entry name" value="IQ"/>
    <property type="match status" value="2"/>
</dbReference>
<evidence type="ECO:0000256" key="4">
    <source>
        <dbReference type="SAM" id="MobiDB-lite"/>
    </source>
</evidence>
<comment type="caution">
    <text evidence="6">The sequence shown here is derived from an EMBL/GenBank/DDBJ whole genome shotgun (WGS) entry which is preliminary data.</text>
</comment>
<evidence type="ECO:0000256" key="1">
    <source>
        <dbReference type="ARBA" id="ARBA00022860"/>
    </source>
</evidence>
<feature type="compositionally biased region" description="Basic and acidic residues" evidence="4">
    <location>
        <begin position="397"/>
        <end position="409"/>
    </location>
</feature>
<feature type="region of interest" description="Disordered" evidence="4">
    <location>
        <begin position="305"/>
        <end position="371"/>
    </location>
</feature>
<dbReference type="InterPro" id="IPR000048">
    <property type="entry name" value="IQ_motif_EF-hand-BS"/>
</dbReference>
<dbReference type="CDD" id="cd23767">
    <property type="entry name" value="IQCD"/>
    <property type="match status" value="1"/>
</dbReference>
<dbReference type="Pfam" id="PF13178">
    <property type="entry name" value="DUF4005"/>
    <property type="match status" value="1"/>
</dbReference>
<feature type="compositionally biased region" description="Basic and acidic residues" evidence="4">
    <location>
        <begin position="534"/>
        <end position="551"/>
    </location>
</feature>
<feature type="compositionally biased region" description="Basic and acidic residues" evidence="4">
    <location>
        <begin position="426"/>
        <end position="510"/>
    </location>
</feature>
<dbReference type="Gene3D" id="1.20.5.190">
    <property type="match status" value="1"/>
</dbReference>
<proteinExistence type="inferred from homology"/>
<dbReference type="InterPro" id="IPR025064">
    <property type="entry name" value="DUF4005"/>
</dbReference>
<evidence type="ECO:0000259" key="5">
    <source>
        <dbReference type="Pfam" id="PF13178"/>
    </source>
</evidence>
<evidence type="ECO:0000313" key="7">
    <source>
        <dbReference type="Proteomes" id="UP000525078"/>
    </source>
</evidence>
<feature type="compositionally biased region" description="Polar residues" evidence="4">
    <location>
        <begin position="410"/>
        <end position="425"/>
    </location>
</feature>